<evidence type="ECO:0000313" key="2">
    <source>
        <dbReference type="Proteomes" id="UP000265520"/>
    </source>
</evidence>
<reference evidence="1 2" key="1">
    <citation type="journal article" date="2018" name="Front. Plant Sci.">
        <title>Red Clover (Trifolium pratense) and Zigzag Clover (T. medium) - A Picture of Genomic Similarities and Differences.</title>
        <authorList>
            <person name="Dluhosova J."/>
            <person name="Istvanek J."/>
            <person name="Nedelnik J."/>
            <person name="Repkova J."/>
        </authorList>
    </citation>
    <scope>NUCLEOTIDE SEQUENCE [LARGE SCALE GENOMIC DNA]</scope>
    <source>
        <strain evidence="2">cv. 10/8</strain>
        <tissue evidence="1">Leaf</tissue>
    </source>
</reference>
<sequence length="82" mass="8889">RPGCSSIMGLILHPRRLVQLVWLSSHKFLSDMLLMSFHGGICSSGELKLGCAPSKEMGAYLPFGLIASCGSKALFWLADVLH</sequence>
<protein>
    <submittedName>
        <fullName evidence="1">Uncharacterized protein</fullName>
    </submittedName>
</protein>
<feature type="non-terminal residue" evidence="1">
    <location>
        <position position="1"/>
    </location>
</feature>
<name>A0A392RMA0_9FABA</name>
<dbReference type="AlphaFoldDB" id="A0A392RMA0"/>
<dbReference type="EMBL" id="LXQA010244253">
    <property type="protein sequence ID" value="MCI37407.1"/>
    <property type="molecule type" value="Genomic_DNA"/>
</dbReference>
<proteinExistence type="predicted"/>
<accession>A0A392RMA0</accession>
<keyword evidence="2" id="KW-1185">Reference proteome</keyword>
<organism evidence="1 2">
    <name type="scientific">Trifolium medium</name>
    <dbReference type="NCBI Taxonomy" id="97028"/>
    <lineage>
        <taxon>Eukaryota</taxon>
        <taxon>Viridiplantae</taxon>
        <taxon>Streptophyta</taxon>
        <taxon>Embryophyta</taxon>
        <taxon>Tracheophyta</taxon>
        <taxon>Spermatophyta</taxon>
        <taxon>Magnoliopsida</taxon>
        <taxon>eudicotyledons</taxon>
        <taxon>Gunneridae</taxon>
        <taxon>Pentapetalae</taxon>
        <taxon>rosids</taxon>
        <taxon>fabids</taxon>
        <taxon>Fabales</taxon>
        <taxon>Fabaceae</taxon>
        <taxon>Papilionoideae</taxon>
        <taxon>50 kb inversion clade</taxon>
        <taxon>NPAAA clade</taxon>
        <taxon>Hologalegina</taxon>
        <taxon>IRL clade</taxon>
        <taxon>Trifolieae</taxon>
        <taxon>Trifolium</taxon>
    </lineage>
</organism>
<comment type="caution">
    <text evidence="1">The sequence shown here is derived from an EMBL/GenBank/DDBJ whole genome shotgun (WGS) entry which is preliminary data.</text>
</comment>
<evidence type="ECO:0000313" key="1">
    <source>
        <dbReference type="EMBL" id="MCI37407.1"/>
    </source>
</evidence>
<dbReference type="Proteomes" id="UP000265520">
    <property type="component" value="Unassembled WGS sequence"/>
</dbReference>